<name>A0A554JCT2_9BACT</name>
<evidence type="ECO:0000313" key="3">
    <source>
        <dbReference type="Proteomes" id="UP000319613"/>
    </source>
</evidence>
<evidence type="ECO:0000256" key="1">
    <source>
        <dbReference type="SAM" id="MobiDB-lite"/>
    </source>
</evidence>
<accession>A0A554JCT2</accession>
<feature type="region of interest" description="Disordered" evidence="1">
    <location>
        <begin position="1"/>
        <end position="33"/>
    </location>
</feature>
<dbReference type="Proteomes" id="UP000319613">
    <property type="component" value="Unassembled WGS sequence"/>
</dbReference>
<organism evidence="2 3">
    <name type="scientific">Candidatus Doudnabacteria bacterium Gr01-1014_77</name>
    <dbReference type="NCBI Taxonomy" id="2017133"/>
    <lineage>
        <taxon>Bacteria</taxon>
        <taxon>Candidatus Doudnaibacteriota</taxon>
    </lineage>
</organism>
<protein>
    <submittedName>
        <fullName evidence="2">Uncharacterized protein</fullName>
    </submittedName>
</protein>
<comment type="caution">
    <text evidence="2">The sequence shown here is derived from an EMBL/GenBank/DDBJ whole genome shotgun (WGS) entry which is preliminary data.</text>
</comment>
<evidence type="ECO:0000313" key="2">
    <source>
        <dbReference type="EMBL" id="TSC66192.1"/>
    </source>
</evidence>
<reference evidence="2 3" key="1">
    <citation type="submission" date="2017-07" db="EMBL/GenBank/DDBJ databases">
        <title>Mechanisms for carbon and nitrogen cycling indicate functional differentiation within the Candidate Phyla Radiation.</title>
        <authorList>
            <person name="Danczak R.E."/>
            <person name="Johnston M.D."/>
            <person name="Kenah C."/>
            <person name="Slattery M."/>
            <person name="Wrighton K.C."/>
            <person name="Wilkins M.J."/>
        </authorList>
    </citation>
    <scope>NUCLEOTIDE SEQUENCE [LARGE SCALE GENOMIC DNA]</scope>
    <source>
        <strain evidence="2">Gr01-1014_77</strain>
    </source>
</reference>
<proteinExistence type="predicted"/>
<dbReference type="EMBL" id="VMFF01000012">
    <property type="protein sequence ID" value="TSC66192.1"/>
    <property type="molecule type" value="Genomic_DNA"/>
</dbReference>
<sequence length="138" mass="15142">MGETQPEITREPFNDSTPVSEIEPIEQGGLTPQDREELRSLVEAPLLDACQLLYDKGVKTVFSSANRKDVGGSAHIAIDFDTLSANNKAIAARLGTEGMIHGFKPRKGIYINFPITPQTTLGEIRKASLDIAEQFEQQ</sequence>
<dbReference type="AlphaFoldDB" id="A0A554JCT2"/>
<gene>
    <name evidence="2" type="ORF">G01um101477_187</name>
</gene>